<evidence type="ECO:0000259" key="4">
    <source>
        <dbReference type="PROSITE" id="PS51186"/>
    </source>
</evidence>
<dbReference type="FunFam" id="3.40.630.30:FF:000064">
    <property type="entry name" value="GNAT family acetyltransferase"/>
    <property type="match status" value="1"/>
</dbReference>
<dbReference type="Proteomes" id="UP000475249">
    <property type="component" value="Unassembled WGS sequence"/>
</dbReference>
<organism evidence="5 6">
    <name type="scientific">Poritiphilus flavus</name>
    <dbReference type="NCBI Taxonomy" id="2697053"/>
    <lineage>
        <taxon>Bacteria</taxon>
        <taxon>Pseudomonadati</taxon>
        <taxon>Bacteroidota</taxon>
        <taxon>Flavobacteriia</taxon>
        <taxon>Flavobacteriales</taxon>
        <taxon>Flavobacteriaceae</taxon>
        <taxon>Poritiphilus</taxon>
    </lineage>
</organism>
<evidence type="ECO:0000313" key="5">
    <source>
        <dbReference type="EMBL" id="NAS10721.1"/>
    </source>
</evidence>
<comment type="similarity">
    <text evidence="1">Belongs to the acetyltransferase family.</text>
</comment>
<sequence>MKLSLAIRKARKEDIPQILQLCEAHAAYEKAEYYGHGKADRLSRDLFGKSPKLSCLVVVSEGRLLGYATYMVQYSTWDAAPYLYLDCLYLKEIIRGMGVGSKIFKELRKVAVKEGCFQLQWQTPEFNTGAIGFYRAQGAVSKRKYRFFLESSDNTN</sequence>
<evidence type="ECO:0000256" key="3">
    <source>
        <dbReference type="ARBA" id="ARBA00023315"/>
    </source>
</evidence>
<accession>A0A6L9E7Z3</accession>
<reference evidence="5 6" key="1">
    <citation type="submission" date="2020-01" db="EMBL/GenBank/DDBJ databases">
        <title>Bacteria diversity of Porities sp.</title>
        <authorList>
            <person name="Wang G."/>
        </authorList>
    </citation>
    <scope>NUCLEOTIDE SEQUENCE [LARGE SCALE GENOMIC DNA]</scope>
    <source>
        <strain evidence="5 6">R33</strain>
    </source>
</reference>
<keyword evidence="6" id="KW-1185">Reference proteome</keyword>
<keyword evidence="2 5" id="KW-0808">Transferase</keyword>
<dbReference type="PROSITE" id="PS51186">
    <property type="entry name" value="GNAT"/>
    <property type="match status" value="1"/>
</dbReference>
<proteinExistence type="inferred from homology"/>
<comment type="caution">
    <text evidence="5">The sequence shown here is derived from an EMBL/GenBank/DDBJ whole genome shotgun (WGS) entry which is preliminary data.</text>
</comment>
<dbReference type="PANTHER" id="PTHR10545:SF29">
    <property type="entry name" value="GH14572P-RELATED"/>
    <property type="match status" value="1"/>
</dbReference>
<dbReference type="SUPFAM" id="SSF55729">
    <property type="entry name" value="Acyl-CoA N-acyltransferases (Nat)"/>
    <property type="match status" value="1"/>
</dbReference>
<dbReference type="EMBL" id="WXYO01000001">
    <property type="protein sequence ID" value="NAS10721.1"/>
    <property type="molecule type" value="Genomic_DNA"/>
</dbReference>
<dbReference type="AlphaFoldDB" id="A0A6L9E7Z3"/>
<keyword evidence="3" id="KW-0012">Acyltransferase</keyword>
<evidence type="ECO:0000256" key="1">
    <source>
        <dbReference type="ARBA" id="ARBA00008694"/>
    </source>
</evidence>
<evidence type="ECO:0000256" key="2">
    <source>
        <dbReference type="ARBA" id="ARBA00022679"/>
    </source>
</evidence>
<dbReference type="InterPro" id="IPR051016">
    <property type="entry name" value="Diverse_Substrate_AcTransf"/>
</dbReference>
<dbReference type="InterPro" id="IPR000182">
    <property type="entry name" value="GNAT_dom"/>
</dbReference>
<feature type="domain" description="N-acetyltransferase" evidence="4">
    <location>
        <begin position="5"/>
        <end position="155"/>
    </location>
</feature>
<dbReference type="InterPro" id="IPR016181">
    <property type="entry name" value="Acyl_CoA_acyltransferase"/>
</dbReference>
<evidence type="ECO:0000313" key="6">
    <source>
        <dbReference type="Proteomes" id="UP000475249"/>
    </source>
</evidence>
<dbReference type="CDD" id="cd04301">
    <property type="entry name" value="NAT_SF"/>
    <property type="match status" value="1"/>
</dbReference>
<protein>
    <submittedName>
        <fullName evidence="5">GNAT family N-acetyltransferase</fullName>
    </submittedName>
</protein>
<dbReference type="Pfam" id="PF00583">
    <property type="entry name" value="Acetyltransf_1"/>
    <property type="match status" value="1"/>
</dbReference>
<dbReference type="Gene3D" id="3.40.630.30">
    <property type="match status" value="1"/>
</dbReference>
<dbReference type="GO" id="GO:0008080">
    <property type="term" value="F:N-acetyltransferase activity"/>
    <property type="evidence" value="ECO:0007669"/>
    <property type="project" value="TreeGrafter"/>
</dbReference>
<name>A0A6L9E7Z3_9FLAO</name>
<dbReference type="RefSeq" id="WP_161433515.1">
    <property type="nucleotide sequence ID" value="NZ_WXYO01000001.1"/>
</dbReference>
<dbReference type="PANTHER" id="PTHR10545">
    <property type="entry name" value="DIAMINE N-ACETYLTRANSFERASE"/>
    <property type="match status" value="1"/>
</dbReference>
<gene>
    <name evidence="5" type="ORF">GTQ38_01825</name>
</gene>